<comment type="caution">
    <text evidence="1">The sequence shown here is derived from an EMBL/GenBank/DDBJ whole genome shotgun (WGS) entry which is preliminary data.</text>
</comment>
<organism evidence="1 2">
    <name type="scientific">Paracoccus amoyensis</name>
    <dbReference type="NCBI Taxonomy" id="2760093"/>
    <lineage>
        <taxon>Bacteria</taxon>
        <taxon>Pseudomonadati</taxon>
        <taxon>Pseudomonadota</taxon>
        <taxon>Alphaproteobacteria</taxon>
        <taxon>Rhodobacterales</taxon>
        <taxon>Paracoccaceae</taxon>
        <taxon>Paracoccus</taxon>
    </lineage>
</organism>
<keyword evidence="1" id="KW-0413">Isomerase</keyword>
<proteinExistence type="predicted"/>
<dbReference type="SUPFAM" id="SSF109854">
    <property type="entry name" value="DinB/YfiT-like putative metalloenzymes"/>
    <property type="match status" value="1"/>
</dbReference>
<name>A0A926JBU2_9RHOB</name>
<protein>
    <submittedName>
        <fullName evidence="1">Maleylpyruvate isomerase N-terminal domain-containing protein</fullName>
    </submittedName>
</protein>
<keyword evidence="2" id="KW-1185">Reference proteome</keyword>
<dbReference type="EMBL" id="JACOQL010000003">
    <property type="protein sequence ID" value="MBC9247481.1"/>
    <property type="molecule type" value="Genomic_DNA"/>
</dbReference>
<dbReference type="GO" id="GO:0016853">
    <property type="term" value="F:isomerase activity"/>
    <property type="evidence" value="ECO:0007669"/>
    <property type="project" value="UniProtKB-KW"/>
</dbReference>
<dbReference type="AlphaFoldDB" id="A0A926JBU2"/>
<gene>
    <name evidence="1" type="ORF">H4P12_12330</name>
</gene>
<reference evidence="1" key="1">
    <citation type="submission" date="2020-08" db="EMBL/GenBank/DDBJ databases">
        <title>Paracoccus amoyensis sp. nov., isolated from the surface seawater at coast of Xiamen, Fujian.</title>
        <authorList>
            <person name="Lyu L."/>
        </authorList>
    </citation>
    <scope>NUCLEOTIDE SEQUENCE</scope>
    <source>
        <strain evidence="1">11-3</strain>
    </source>
</reference>
<sequence length="193" mass="20496">MSSDLSQAQAELRARQGAGARYDAANAPAETLALARHGNAYLARIVNGLDDVALWDASARPGWSRRRVIAAAALQAREIAQALEDATGQTGDRAETDTAALDLAETLPARALRHLAAHAEVHLNVVWRDLSDAEWDLPLALAAGIVPVRQTPRLHALGLWQAALDLQAGGRLRDVPATLATDMNPSEPQGTPT</sequence>
<accession>A0A926JBU2</accession>
<dbReference type="RefSeq" id="WP_187793954.1">
    <property type="nucleotide sequence ID" value="NZ_JACOQL010000003.1"/>
</dbReference>
<evidence type="ECO:0000313" key="2">
    <source>
        <dbReference type="Proteomes" id="UP000608594"/>
    </source>
</evidence>
<dbReference type="Gene3D" id="1.20.120.450">
    <property type="entry name" value="dinb family like domain"/>
    <property type="match status" value="1"/>
</dbReference>
<dbReference type="Proteomes" id="UP000608594">
    <property type="component" value="Unassembled WGS sequence"/>
</dbReference>
<evidence type="ECO:0000313" key="1">
    <source>
        <dbReference type="EMBL" id="MBC9247481.1"/>
    </source>
</evidence>
<dbReference type="InterPro" id="IPR034660">
    <property type="entry name" value="DinB/YfiT-like"/>
</dbReference>